<organism evidence="9 10">
    <name type="scientific">Micavibrio aeruginosavorus</name>
    <dbReference type="NCBI Taxonomy" id="349221"/>
    <lineage>
        <taxon>Bacteria</taxon>
        <taxon>Pseudomonadati</taxon>
        <taxon>Bdellovibrionota</taxon>
        <taxon>Bdellovibrionia</taxon>
        <taxon>Bdellovibrionales</taxon>
        <taxon>Pseudobdellovibrionaceae</taxon>
        <taxon>Micavibrio</taxon>
    </lineage>
</organism>
<name>A0A7T5R4E2_9BACT</name>
<evidence type="ECO:0000259" key="8">
    <source>
        <dbReference type="Pfam" id="PF01432"/>
    </source>
</evidence>
<comment type="similarity">
    <text evidence="1 7">Belongs to the peptidase M3 family.</text>
</comment>
<dbReference type="InterPro" id="IPR001567">
    <property type="entry name" value="Pept_M3A_M3B_dom"/>
</dbReference>
<keyword evidence="2 7" id="KW-0645">Protease</keyword>
<dbReference type="Gene3D" id="1.10.1370.10">
    <property type="entry name" value="Neurolysin, domain 3"/>
    <property type="match status" value="1"/>
</dbReference>
<dbReference type="InterPro" id="IPR024077">
    <property type="entry name" value="Neurolysin/TOP_dom2"/>
</dbReference>
<evidence type="ECO:0000256" key="3">
    <source>
        <dbReference type="ARBA" id="ARBA00022723"/>
    </source>
</evidence>
<dbReference type="InterPro" id="IPR024079">
    <property type="entry name" value="MetalloPept_cat_dom_sf"/>
</dbReference>
<feature type="domain" description="Peptidase M3A/M3B catalytic" evidence="8">
    <location>
        <begin position="231"/>
        <end position="680"/>
    </location>
</feature>
<dbReference type="PANTHER" id="PTHR43660">
    <property type="entry name" value="DIPEPTIDYL CARBOXYPEPTIDASE"/>
    <property type="match status" value="1"/>
</dbReference>
<dbReference type="GO" id="GO:0046872">
    <property type="term" value="F:metal ion binding"/>
    <property type="evidence" value="ECO:0007669"/>
    <property type="project" value="UniProtKB-UniRule"/>
</dbReference>
<keyword evidence="3 7" id="KW-0479">Metal-binding</keyword>
<evidence type="ECO:0000256" key="2">
    <source>
        <dbReference type="ARBA" id="ARBA00022670"/>
    </source>
</evidence>
<keyword evidence="6 7" id="KW-0482">Metalloprotease</keyword>
<dbReference type="GO" id="GO:0006508">
    <property type="term" value="P:proteolysis"/>
    <property type="evidence" value="ECO:0007669"/>
    <property type="project" value="UniProtKB-KW"/>
</dbReference>
<dbReference type="Gene3D" id="1.10.1370.40">
    <property type="match status" value="1"/>
</dbReference>
<dbReference type="GO" id="GO:0005829">
    <property type="term" value="C:cytosol"/>
    <property type="evidence" value="ECO:0007669"/>
    <property type="project" value="UniProtKB-ARBA"/>
</dbReference>
<dbReference type="EMBL" id="CP066681">
    <property type="protein sequence ID" value="QQG37358.1"/>
    <property type="molecule type" value="Genomic_DNA"/>
</dbReference>
<dbReference type="InterPro" id="IPR045090">
    <property type="entry name" value="Pept_M3A_M3B"/>
</dbReference>
<dbReference type="Gene3D" id="3.40.390.10">
    <property type="entry name" value="Collagenase (Catalytic Domain)"/>
    <property type="match status" value="1"/>
</dbReference>
<dbReference type="AlphaFoldDB" id="A0A7T5R4E2"/>
<dbReference type="FunFam" id="3.40.390.10:FF:000009">
    <property type="entry name" value="Oligopeptidase A"/>
    <property type="match status" value="1"/>
</dbReference>
<dbReference type="SUPFAM" id="SSF55486">
    <property type="entry name" value="Metalloproteases ('zincins'), catalytic domain"/>
    <property type="match status" value="1"/>
</dbReference>
<keyword evidence="4 7" id="KW-0378">Hydrolase</keyword>
<dbReference type="GO" id="GO:0004222">
    <property type="term" value="F:metalloendopeptidase activity"/>
    <property type="evidence" value="ECO:0007669"/>
    <property type="project" value="InterPro"/>
</dbReference>
<dbReference type="Proteomes" id="UP000595362">
    <property type="component" value="Chromosome"/>
</dbReference>
<evidence type="ECO:0000256" key="1">
    <source>
        <dbReference type="ARBA" id="ARBA00006040"/>
    </source>
</evidence>
<evidence type="ECO:0000256" key="4">
    <source>
        <dbReference type="ARBA" id="ARBA00022801"/>
    </source>
</evidence>
<dbReference type="InterPro" id="IPR034005">
    <property type="entry name" value="M3A_DCP"/>
</dbReference>
<dbReference type="PANTHER" id="PTHR43660:SF1">
    <property type="entry name" value="DIPEPTIDYL CARBOXYPEPTIDASE"/>
    <property type="match status" value="1"/>
</dbReference>
<evidence type="ECO:0000313" key="10">
    <source>
        <dbReference type="Proteomes" id="UP000595362"/>
    </source>
</evidence>
<comment type="cofactor">
    <cofactor evidence="7">
        <name>Zn(2+)</name>
        <dbReference type="ChEBI" id="CHEBI:29105"/>
    </cofactor>
    <text evidence="7">Binds 1 zinc ion.</text>
</comment>
<evidence type="ECO:0000256" key="5">
    <source>
        <dbReference type="ARBA" id="ARBA00022833"/>
    </source>
</evidence>
<proteinExistence type="inferred from homology"/>
<reference evidence="9 10" key="1">
    <citation type="submission" date="2020-07" db="EMBL/GenBank/DDBJ databases">
        <title>Huge and variable diversity of episymbiotic CPR bacteria and DPANN archaea in groundwater ecosystems.</title>
        <authorList>
            <person name="He C.Y."/>
            <person name="Keren R."/>
            <person name="Whittaker M."/>
            <person name="Farag I.F."/>
            <person name="Doudna J."/>
            <person name="Cate J.H.D."/>
            <person name="Banfield J.F."/>
        </authorList>
    </citation>
    <scope>NUCLEOTIDE SEQUENCE [LARGE SCALE GENOMIC DNA]</scope>
    <source>
        <strain evidence="9">NC_groundwater_70_Ag_B-0.1um_54_66</strain>
    </source>
</reference>
<sequence length="692" mass="78173">MTSANPLLAPSTLPNQAPPFDKIEDAHYAPAIEEGLKRARAELDAIKSQPAAPTFENTVVALETMGEALSHVMEILGNQISAAATPALVEIKQSTAPQLAEFYSSVAMDDELFARIKAVWNRDHDNPALSIEQRTLLKNTYDGFRRSGALLNDKDKTRMKEINIAASTLGTEFNENIKNSMEAFSLIVNKEEDLSGLPEDVITAAKARAEKKGSPGAWLFTLDYPSYGPFITYADNRDLRERIWRAFGCRAWKDQYDNQNTIKQIVRLSYESANLLGYPTPAHFVLEDRMSEKPETVFAFLGKLKGAYKDAAVRDLDALKKFAASHGGPAEIKPWDVAYYSEKMKEDIYGFSSEDLRPYFPLEKVLCGCFEHFSRQFGVVFTENPRYPTWAADVKAFDVTDKKTGVFIGTLYADFHPRSGKKPGAWMTGYRSQGLFGNKIERPIIAIVCNFTEPLPEKPSLLTHDEVLTLFHEMGHAMHGLLSDVTYRSLASPNVKWDFVELPSQVQENWAYTRETLDLISGHWQTGEKIPGDLFRKLNDSKNFMVASMGLRQVNLATLDMLWYTTNPEEIEEKYGFDVFKFEEDVTKDTRLFPMLAGPTSTSFSHIFGGGYASGYNSYKWAEVLDADAFYYMTEHHVYDEERLMKYRREILERGGTEHPSILYRNFRGQDADPDALLRREGLIDGATSKVA</sequence>
<evidence type="ECO:0000256" key="7">
    <source>
        <dbReference type="RuleBase" id="RU003435"/>
    </source>
</evidence>
<dbReference type="CDD" id="cd06456">
    <property type="entry name" value="M3A_DCP"/>
    <property type="match status" value="1"/>
</dbReference>
<keyword evidence="5 7" id="KW-0862">Zinc</keyword>
<gene>
    <name evidence="9" type="ORF">HYS17_03940</name>
</gene>
<accession>A0A7T5R4E2</accession>
<evidence type="ECO:0000313" key="9">
    <source>
        <dbReference type="EMBL" id="QQG37358.1"/>
    </source>
</evidence>
<evidence type="ECO:0000256" key="6">
    <source>
        <dbReference type="ARBA" id="ARBA00023049"/>
    </source>
</evidence>
<dbReference type="Pfam" id="PF01432">
    <property type="entry name" value="Peptidase_M3"/>
    <property type="match status" value="1"/>
</dbReference>
<protein>
    <submittedName>
        <fullName evidence="9">M3 family metallopeptidase</fullName>
    </submittedName>
</protein>